<name>A0A031JXU5_9SPHN</name>
<dbReference type="EC" id="4.3.1.19" evidence="8"/>
<dbReference type="Pfam" id="PF01842">
    <property type="entry name" value="ACT"/>
    <property type="match status" value="1"/>
</dbReference>
<dbReference type="InterPro" id="IPR036052">
    <property type="entry name" value="TrpB-like_PALP_sf"/>
</dbReference>
<reference evidence="10" key="3">
    <citation type="journal article" date="2017" name="J. Biotechnol.">
        <title>Complete genome sequence of Novosphingobium resinovorum SA1, a versatile xenobiotic-degrading bacterium capable of utilizing sulfanilic acid.</title>
        <authorList>
            <person name="Hegedus B."/>
            <person name="Kos P.B."/>
            <person name="Balint B."/>
            <person name="Maroti G."/>
            <person name="Gan H.M."/>
            <person name="Perei K."/>
            <person name="Rakhely G."/>
        </authorList>
    </citation>
    <scope>NUCLEOTIDE SEQUENCE [LARGE SCALE GENOMIC DNA]</scope>
    <source>
        <strain evidence="10">SA1</strain>
    </source>
</reference>
<keyword evidence="3" id="KW-0663">Pyridoxal phosphate</keyword>
<dbReference type="STRING" id="158500.BES08_16380"/>
<evidence type="ECO:0000313" key="9">
    <source>
        <dbReference type="Proteomes" id="UP000024329"/>
    </source>
</evidence>
<dbReference type="Pfam" id="PF00291">
    <property type="entry name" value="PALP"/>
    <property type="match status" value="1"/>
</dbReference>
<dbReference type="PATRIC" id="fig|158500.4.peg.2461"/>
<dbReference type="EMBL" id="CP017075">
    <property type="protein sequence ID" value="AOR78154.1"/>
    <property type="molecule type" value="Genomic_DNA"/>
</dbReference>
<dbReference type="InterPro" id="IPR050147">
    <property type="entry name" value="Ser/Thr_Dehydratase"/>
</dbReference>
<sequence>MDQTLLNIAPAGLEDAPLTAADVRAAAERISGKVVRTPTLYSSTLSAITGAEIWLKFENLQFTAAYKERGALNALLLLTEEQKARGVIAASAGNHAQGLSYHGTRLGVPVTIVMPKTTPTVKVMQTESVGGKVVLEGESFDEAYAHARKLEGQLGLTFVHPFDEPNVAAGQGTVALEMLEDVPELDTLVLPVGGGGLSTGMGTVARDINPGIRLIGVEAQLYPSMYNLLKGTSLPIGGDTLAEGIAVIAPGLMTSKVLRSLLDEFLLVGESQIESALALLLQIEKTLVEGAGAVGLAAVINNRELFVGRKVGLVLSGGNIDTRLLANVLLRDLARSGRLARLKIGLQDRAGALFKVAKIFHEHNVNIIEVFHQRIFTHLPAKGLVTEIECEARDKEQLQALIAGLRREGYEVKLVETD</sequence>
<evidence type="ECO:0000259" key="6">
    <source>
        <dbReference type="PROSITE" id="PS51671"/>
    </source>
</evidence>
<comment type="cofactor">
    <cofactor evidence="1">
        <name>pyridoxal 5'-phosphate</name>
        <dbReference type="ChEBI" id="CHEBI:597326"/>
    </cofactor>
</comment>
<dbReference type="InterPro" id="IPR044561">
    <property type="entry name" value="ACT_ThrD-II-like"/>
</dbReference>
<dbReference type="GO" id="GO:0009097">
    <property type="term" value="P:isoleucine biosynthetic process"/>
    <property type="evidence" value="ECO:0007669"/>
    <property type="project" value="TreeGrafter"/>
</dbReference>
<dbReference type="EMBL" id="JFYZ01000011">
    <property type="protein sequence ID" value="EZP81755.1"/>
    <property type="molecule type" value="Genomic_DNA"/>
</dbReference>
<dbReference type="OrthoDB" id="9811476at2"/>
<dbReference type="RefSeq" id="WP_008832118.1">
    <property type="nucleotide sequence ID" value="NZ_CP017075.1"/>
</dbReference>
<dbReference type="PROSITE" id="PS51671">
    <property type="entry name" value="ACT"/>
    <property type="match status" value="1"/>
</dbReference>
<evidence type="ECO:0000256" key="4">
    <source>
        <dbReference type="ARBA" id="ARBA00023239"/>
    </source>
</evidence>
<dbReference type="GO" id="GO:0003941">
    <property type="term" value="F:L-serine ammonia-lyase activity"/>
    <property type="evidence" value="ECO:0007669"/>
    <property type="project" value="UniProtKB-EC"/>
</dbReference>
<dbReference type="NCBIfam" id="NF005600">
    <property type="entry name" value="PRK07334.1"/>
    <property type="match status" value="1"/>
</dbReference>
<dbReference type="GO" id="GO:0006565">
    <property type="term" value="P:L-serine catabolic process"/>
    <property type="evidence" value="ECO:0007669"/>
    <property type="project" value="TreeGrafter"/>
</dbReference>
<dbReference type="SUPFAM" id="SSF53686">
    <property type="entry name" value="Tryptophan synthase beta subunit-like PLP-dependent enzymes"/>
    <property type="match status" value="1"/>
</dbReference>
<dbReference type="Gene3D" id="3.30.70.260">
    <property type="match status" value="1"/>
</dbReference>
<dbReference type="FunFam" id="3.40.50.1100:FF:000005">
    <property type="entry name" value="Threonine dehydratase catabolic"/>
    <property type="match status" value="1"/>
</dbReference>
<keyword evidence="10" id="KW-1185">Reference proteome</keyword>
<dbReference type="CDD" id="cd01562">
    <property type="entry name" value="Thr-dehyd"/>
    <property type="match status" value="1"/>
</dbReference>
<dbReference type="CDD" id="cd04886">
    <property type="entry name" value="ACT_ThrD-II-like"/>
    <property type="match status" value="1"/>
</dbReference>
<gene>
    <name evidence="7" type="ORF">BES08_16380</name>
    <name evidence="8" type="ORF">BV97_02413</name>
</gene>
<dbReference type="NCBIfam" id="TIGR01127">
    <property type="entry name" value="ilvA_1Cterm"/>
    <property type="match status" value="1"/>
</dbReference>
<dbReference type="eggNOG" id="COG1171">
    <property type="taxonomic scope" value="Bacteria"/>
</dbReference>
<dbReference type="AlphaFoldDB" id="A0A031JXU5"/>
<dbReference type="InterPro" id="IPR001926">
    <property type="entry name" value="TrpB-like_PALP"/>
</dbReference>
<evidence type="ECO:0000313" key="7">
    <source>
        <dbReference type="EMBL" id="AOR78154.1"/>
    </source>
</evidence>
<organism evidence="8 9">
    <name type="scientific">Novosphingobium resinovorum</name>
    <dbReference type="NCBI Taxonomy" id="158500"/>
    <lineage>
        <taxon>Bacteria</taxon>
        <taxon>Pseudomonadati</taxon>
        <taxon>Pseudomonadota</taxon>
        <taxon>Alphaproteobacteria</taxon>
        <taxon>Sphingomonadales</taxon>
        <taxon>Sphingomonadaceae</taxon>
        <taxon>Novosphingobium</taxon>
    </lineage>
</organism>
<dbReference type="InterPro" id="IPR045865">
    <property type="entry name" value="ACT-like_dom_sf"/>
</dbReference>
<keyword evidence="4 8" id="KW-0456">Lyase</keyword>
<dbReference type="Proteomes" id="UP000094626">
    <property type="component" value="Chromosome"/>
</dbReference>
<proteinExistence type="inferred from homology"/>
<dbReference type="InterPro" id="IPR002912">
    <property type="entry name" value="ACT_dom"/>
</dbReference>
<comment type="catalytic activity">
    <reaction evidence="5">
        <text>L-serine = pyruvate + NH4(+)</text>
        <dbReference type="Rhea" id="RHEA:19169"/>
        <dbReference type="ChEBI" id="CHEBI:15361"/>
        <dbReference type="ChEBI" id="CHEBI:28938"/>
        <dbReference type="ChEBI" id="CHEBI:33384"/>
        <dbReference type="EC" id="4.3.1.17"/>
    </reaction>
</comment>
<reference evidence="8 9" key="1">
    <citation type="submission" date="2014-03" db="EMBL/GenBank/DDBJ databases">
        <title>Whole genome sequence of Novosphingobium resinovorum KF1.</title>
        <authorList>
            <person name="Gan H.M."/>
            <person name="Gan H.Y."/>
            <person name="Chew T.H."/>
            <person name="Savka M.A."/>
        </authorList>
    </citation>
    <scope>NUCLEOTIDE SEQUENCE [LARGE SCALE GENOMIC DNA]</scope>
    <source>
        <strain evidence="8 9">KF1</strain>
    </source>
</reference>
<dbReference type="InterPro" id="IPR005789">
    <property type="entry name" value="Thr_deHydtase_catblc"/>
</dbReference>
<evidence type="ECO:0000256" key="1">
    <source>
        <dbReference type="ARBA" id="ARBA00001933"/>
    </source>
</evidence>
<dbReference type="Proteomes" id="UP000024329">
    <property type="component" value="Unassembled WGS sequence"/>
</dbReference>
<feature type="domain" description="ACT" evidence="6">
    <location>
        <begin position="341"/>
        <end position="418"/>
    </location>
</feature>
<evidence type="ECO:0000313" key="8">
    <source>
        <dbReference type="EMBL" id="EZP81755.1"/>
    </source>
</evidence>
<accession>A0A031JXU5</accession>
<reference evidence="7" key="2">
    <citation type="submission" date="2016-08" db="EMBL/GenBank/DDBJ databases">
        <authorList>
            <person name="Seilhamer J.J."/>
        </authorList>
    </citation>
    <scope>NUCLEOTIDE SEQUENCE [LARGE SCALE GENOMIC DNA]</scope>
    <source>
        <strain evidence="7">SA1</strain>
    </source>
</reference>
<evidence type="ECO:0000256" key="5">
    <source>
        <dbReference type="ARBA" id="ARBA00049406"/>
    </source>
</evidence>
<evidence type="ECO:0000256" key="3">
    <source>
        <dbReference type="ARBA" id="ARBA00022898"/>
    </source>
</evidence>
<dbReference type="GO" id="GO:0006567">
    <property type="term" value="P:L-threonine catabolic process"/>
    <property type="evidence" value="ECO:0007669"/>
    <property type="project" value="InterPro"/>
</dbReference>
<dbReference type="GO" id="GO:0004794">
    <property type="term" value="F:threonine deaminase activity"/>
    <property type="evidence" value="ECO:0007669"/>
    <property type="project" value="UniProtKB-EC"/>
</dbReference>
<protein>
    <submittedName>
        <fullName evidence="7">Threonine ammonia-lyase</fullName>
    </submittedName>
    <submittedName>
        <fullName evidence="8">Threonine dehydratase</fullName>
        <ecNumber evidence="8">4.3.1.19</ecNumber>
    </submittedName>
</protein>
<dbReference type="PANTHER" id="PTHR48078:SF6">
    <property type="entry name" value="L-THREONINE DEHYDRATASE CATABOLIC TDCB"/>
    <property type="match status" value="1"/>
</dbReference>
<dbReference type="KEGG" id="nre:BES08_16380"/>
<dbReference type="Gene3D" id="3.40.50.1100">
    <property type="match status" value="2"/>
</dbReference>
<dbReference type="PANTHER" id="PTHR48078">
    <property type="entry name" value="THREONINE DEHYDRATASE, MITOCHONDRIAL-RELATED"/>
    <property type="match status" value="1"/>
</dbReference>
<comment type="similarity">
    <text evidence="2">Belongs to the serine/threonine dehydratase family.</text>
</comment>
<dbReference type="SUPFAM" id="SSF55021">
    <property type="entry name" value="ACT-like"/>
    <property type="match status" value="1"/>
</dbReference>
<evidence type="ECO:0000256" key="2">
    <source>
        <dbReference type="ARBA" id="ARBA00010869"/>
    </source>
</evidence>
<evidence type="ECO:0000313" key="10">
    <source>
        <dbReference type="Proteomes" id="UP000094626"/>
    </source>
</evidence>